<organism evidence="2">
    <name type="scientific">Dulem virus 63</name>
    <dbReference type="NCBI Taxonomy" id="3145774"/>
    <lineage>
        <taxon>Viruses</taxon>
        <taxon>Monodnaviria</taxon>
        <taxon>Loebvirae</taxon>
        <taxon>Hofneiviricota</taxon>
        <taxon>Faserviricetes</taxon>
        <taxon>Tubulavirales</taxon>
        <taxon>Inoviridae</taxon>
        <taxon>Inovirus</taxon>
    </lineage>
</organism>
<accession>A0AAU8B0X4</accession>
<evidence type="ECO:0000313" key="2">
    <source>
        <dbReference type="EMBL" id="XCD05930.1"/>
    </source>
</evidence>
<sequence length="100" mass="10232">MQNQHEIETAFKNGLQAHYGKGFKGFLAFLKDSSKYGVGAVLGLMLMQNASAAVTKPDVAAVAADVLTDGSAALGSIGGVLIALAGIAVVFKWAKAAFFG</sequence>
<reference evidence="2" key="1">
    <citation type="submission" date="2024-03" db="EMBL/GenBank/DDBJ databases">
        <title>Diverse circular DNA viruses in blood, oral, and fecal samples of captive lemurs.</title>
        <authorList>
            <person name="Paietta E.N."/>
            <person name="Kraberger S."/>
            <person name="Lund M.C."/>
            <person name="Custer J.M."/>
            <person name="Vargas K.M."/>
            <person name="Ehmke E.E."/>
            <person name="Yoder A.D."/>
            <person name="Varsani A."/>
        </authorList>
    </citation>
    <scope>NUCLEOTIDE SEQUENCE</scope>
    <source>
        <strain evidence="2">Duke_24SS_14</strain>
    </source>
</reference>
<feature type="transmembrane region" description="Helical" evidence="1">
    <location>
        <begin position="74"/>
        <end position="94"/>
    </location>
</feature>
<evidence type="ECO:0000256" key="1">
    <source>
        <dbReference type="SAM" id="Phobius"/>
    </source>
</evidence>
<keyword evidence="1" id="KW-1133">Transmembrane helix</keyword>
<keyword evidence="1" id="KW-0472">Membrane</keyword>
<name>A0AAU8B0X4_9VIRU</name>
<keyword evidence="1" id="KW-0812">Transmembrane</keyword>
<dbReference type="EMBL" id="PP511610">
    <property type="protein sequence ID" value="XCD05930.1"/>
    <property type="molecule type" value="Genomic_DNA"/>
</dbReference>
<feature type="transmembrane region" description="Helical" evidence="1">
    <location>
        <begin position="36"/>
        <end position="54"/>
    </location>
</feature>
<protein>
    <submittedName>
        <fullName evidence="2">Uncharacterized protein</fullName>
    </submittedName>
</protein>
<proteinExistence type="predicted"/>